<name>V7CRC9_PHAVU</name>
<accession>V7CRC9</accession>
<dbReference type="OrthoDB" id="10064100at2759"/>
<evidence type="ECO:0000313" key="1">
    <source>
        <dbReference type="EMBL" id="ESW32742.1"/>
    </source>
</evidence>
<evidence type="ECO:0008006" key="3">
    <source>
        <dbReference type="Google" id="ProtNLM"/>
    </source>
</evidence>
<dbReference type="AlphaFoldDB" id="V7CRC9"/>
<evidence type="ECO:0000313" key="2">
    <source>
        <dbReference type="Proteomes" id="UP000000226"/>
    </source>
</evidence>
<dbReference type="OMA" id="CMELIQF"/>
<keyword evidence="2" id="KW-1185">Reference proteome</keyword>
<organism evidence="1 2">
    <name type="scientific">Phaseolus vulgaris</name>
    <name type="common">Kidney bean</name>
    <name type="synonym">French bean</name>
    <dbReference type="NCBI Taxonomy" id="3885"/>
    <lineage>
        <taxon>Eukaryota</taxon>
        <taxon>Viridiplantae</taxon>
        <taxon>Streptophyta</taxon>
        <taxon>Embryophyta</taxon>
        <taxon>Tracheophyta</taxon>
        <taxon>Spermatophyta</taxon>
        <taxon>Magnoliopsida</taxon>
        <taxon>eudicotyledons</taxon>
        <taxon>Gunneridae</taxon>
        <taxon>Pentapetalae</taxon>
        <taxon>rosids</taxon>
        <taxon>fabids</taxon>
        <taxon>Fabales</taxon>
        <taxon>Fabaceae</taxon>
        <taxon>Papilionoideae</taxon>
        <taxon>50 kb inversion clade</taxon>
        <taxon>NPAAA clade</taxon>
        <taxon>indigoferoid/millettioid clade</taxon>
        <taxon>Phaseoleae</taxon>
        <taxon>Phaseolus</taxon>
    </lineage>
</organism>
<dbReference type="EMBL" id="CM002288">
    <property type="protein sequence ID" value="ESW32742.1"/>
    <property type="molecule type" value="Genomic_DNA"/>
</dbReference>
<dbReference type="eggNOG" id="KOG0167">
    <property type="taxonomic scope" value="Eukaryota"/>
</dbReference>
<dbReference type="Gramene" id="ESW32742">
    <property type="protein sequence ID" value="ESW32742"/>
    <property type="gene ID" value="PHAVU_001G013800g"/>
</dbReference>
<reference evidence="2" key="1">
    <citation type="journal article" date="2014" name="Nat. Genet.">
        <title>A reference genome for common bean and genome-wide analysis of dual domestications.</title>
        <authorList>
            <person name="Schmutz J."/>
            <person name="McClean P.E."/>
            <person name="Mamidi S."/>
            <person name="Wu G.A."/>
            <person name="Cannon S.B."/>
            <person name="Grimwood J."/>
            <person name="Jenkins J."/>
            <person name="Shu S."/>
            <person name="Song Q."/>
            <person name="Chavarro C."/>
            <person name="Torres-Torres M."/>
            <person name="Geffroy V."/>
            <person name="Moghaddam S.M."/>
            <person name="Gao D."/>
            <person name="Abernathy B."/>
            <person name="Barry K."/>
            <person name="Blair M."/>
            <person name="Brick M.A."/>
            <person name="Chovatia M."/>
            <person name="Gepts P."/>
            <person name="Goodstein D.M."/>
            <person name="Gonzales M."/>
            <person name="Hellsten U."/>
            <person name="Hyten D.L."/>
            <person name="Jia G."/>
            <person name="Kelly J.D."/>
            <person name="Kudrna D."/>
            <person name="Lee R."/>
            <person name="Richard M.M."/>
            <person name="Miklas P.N."/>
            <person name="Osorno J.M."/>
            <person name="Rodrigues J."/>
            <person name="Thareau V."/>
            <person name="Urrea C.A."/>
            <person name="Wang M."/>
            <person name="Yu Y."/>
            <person name="Zhang M."/>
            <person name="Wing R.A."/>
            <person name="Cregan P.B."/>
            <person name="Rokhsar D.S."/>
            <person name="Jackson S.A."/>
        </authorList>
    </citation>
    <scope>NUCLEOTIDE SEQUENCE [LARGE SCALE GENOMIC DNA]</scope>
    <source>
        <strain evidence="2">cv. G19833</strain>
    </source>
</reference>
<protein>
    <recommendedName>
        <fullName evidence="3">U-box domain-containing protein</fullName>
    </recommendedName>
</protein>
<dbReference type="Proteomes" id="UP000000226">
    <property type="component" value="Chromosome 1"/>
</dbReference>
<proteinExistence type="predicted"/>
<sequence>MAYTVSELNSSTFMMSSKCAAVFEIPITSNGRDKVHHSVCLELHRLIDRISHVTLDIESARPNCKLAMEALCSLHFTLAKAKSVIKDCSKCSKLFLAITSPKILSRCQKLRNAFELYLSEIQDAVPIPLADKISAILHDLRGAKFSLEFAEEEARKVLLSLFEKNFPDKASMEKEELEAIQIATCRLEIKSAFSLLVEKASIKNQLDEVNGRNQKEKELLEYLKYLLIKYRKSICVFQDGDLSLTS</sequence>
<dbReference type="STRING" id="3885.V7CRC9"/>
<gene>
    <name evidence="1" type="ORF">PHAVU_001G013800g</name>
</gene>